<dbReference type="SMART" id="SM00530">
    <property type="entry name" value="HTH_XRE"/>
    <property type="match status" value="1"/>
</dbReference>
<evidence type="ECO:0000259" key="1">
    <source>
        <dbReference type="PROSITE" id="PS50943"/>
    </source>
</evidence>
<dbReference type="PROSITE" id="PS50943">
    <property type="entry name" value="HTH_CROC1"/>
    <property type="match status" value="1"/>
</dbReference>
<gene>
    <name evidence="2" type="ORF">H0I39_04635</name>
</gene>
<dbReference type="CDD" id="cd00093">
    <property type="entry name" value="HTH_XRE"/>
    <property type="match status" value="1"/>
</dbReference>
<accession>A0A853ILS8</accession>
<evidence type="ECO:0000313" key="3">
    <source>
        <dbReference type="Proteomes" id="UP000589716"/>
    </source>
</evidence>
<dbReference type="SUPFAM" id="SSF47413">
    <property type="entry name" value="lambda repressor-like DNA-binding domains"/>
    <property type="match status" value="1"/>
</dbReference>
<sequence length="79" mass="8662">MIRDKALITAFADELRSRRAGLGVSQEELAHRAGLNRTYVAKLELATNQPTLTALHLLAQALDVPLNDLMAAVLARRAR</sequence>
<feature type="domain" description="HTH cro/C1-type" evidence="1">
    <location>
        <begin position="15"/>
        <end position="69"/>
    </location>
</feature>
<evidence type="ECO:0000313" key="2">
    <source>
        <dbReference type="EMBL" id="NZA01232.1"/>
    </source>
</evidence>
<proteinExistence type="predicted"/>
<dbReference type="InterPro" id="IPR010982">
    <property type="entry name" value="Lambda_DNA-bd_dom_sf"/>
</dbReference>
<dbReference type="Pfam" id="PF01381">
    <property type="entry name" value="HTH_3"/>
    <property type="match status" value="1"/>
</dbReference>
<dbReference type="EMBL" id="JACCKX010000001">
    <property type="protein sequence ID" value="NZA01232.1"/>
    <property type="molecule type" value="Genomic_DNA"/>
</dbReference>
<comment type="caution">
    <text evidence="2">The sequence shown here is derived from an EMBL/GenBank/DDBJ whole genome shotgun (WGS) entry which is preliminary data.</text>
</comment>
<protein>
    <submittedName>
        <fullName evidence="2">Helix-turn-helix transcriptional regulator</fullName>
    </submittedName>
</protein>
<keyword evidence="3" id="KW-1185">Reference proteome</keyword>
<dbReference type="AlphaFoldDB" id="A0A853ILS8"/>
<organism evidence="2 3">
    <name type="scientific">Ottowia beijingensis</name>
    <dbReference type="NCBI Taxonomy" id="1207057"/>
    <lineage>
        <taxon>Bacteria</taxon>
        <taxon>Pseudomonadati</taxon>
        <taxon>Pseudomonadota</taxon>
        <taxon>Betaproteobacteria</taxon>
        <taxon>Burkholderiales</taxon>
        <taxon>Comamonadaceae</taxon>
        <taxon>Ottowia</taxon>
    </lineage>
</organism>
<dbReference type="Gene3D" id="1.10.260.40">
    <property type="entry name" value="lambda repressor-like DNA-binding domains"/>
    <property type="match status" value="1"/>
</dbReference>
<name>A0A853ILS8_9BURK</name>
<reference evidence="2 3" key="1">
    <citation type="submission" date="2020-07" db="EMBL/GenBank/DDBJ databases">
        <authorList>
            <person name="Maaloum M."/>
        </authorList>
    </citation>
    <scope>NUCLEOTIDE SEQUENCE [LARGE SCALE GENOMIC DNA]</scope>
    <source>
        <strain evidence="2 3">GCS-AN-3</strain>
    </source>
</reference>
<dbReference type="Proteomes" id="UP000589716">
    <property type="component" value="Unassembled WGS sequence"/>
</dbReference>
<dbReference type="RefSeq" id="WP_180549729.1">
    <property type="nucleotide sequence ID" value="NZ_JACCKX010000001.1"/>
</dbReference>
<dbReference type="GO" id="GO:0003677">
    <property type="term" value="F:DNA binding"/>
    <property type="evidence" value="ECO:0007669"/>
    <property type="project" value="InterPro"/>
</dbReference>
<dbReference type="InterPro" id="IPR001387">
    <property type="entry name" value="Cro/C1-type_HTH"/>
</dbReference>